<dbReference type="CDD" id="cd03885">
    <property type="entry name" value="M20_CPDG2"/>
    <property type="match status" value="1"/>
</dbReference>
<accession>A0ABY3X1T3</accession>
<dbReference type="InterPro" id="IPR017150">
    <property type="entry name" value="Pept_M20_glutamate_carboxypep"/>
</dbReference>
<comment type="cofactor">
    <cofactor evidence="1">
        <name>Zn(2+)</name>
        <dbReference type="ChEBI" id="CHEBI:29105"/>
    </cofactor>
</comment>
<dbReference type="Pfam" id="PF01546">
    <property type="entry name" value="Peptidase_M20"/>
    <property type="match status" value="1"/>
</dbReference>
<keyword evidence="4" id="KW-0862">Zinc</keyword>
<dbReference type="PIRSF" id="PIRSF037238">
    <property type="entry name" value="Carboxypeptidase_G2"/>
    <property type="match status" value="1"/>
</dbReference>
<evidence type="ECO:0000256" key="5">
    <source>
        <dbReference type="ARBA" id="ARBA00023285"/>
    </source>
</evidence>
<keyword evidence="9" id="KW-1185">Reference proteome</keyword>
<dbReference type="Proteomes" id="UP000829542">
    <property type="component" value="Chromosome"/>
</dbReference>
<name>A0ABY3X1T3_9GAMM</name>
<dbReference type="Gene3D" id="3.30.70.360">
    <property type="match status" value="1"/>
</dbReference>
<dbReference type="NCBIfam" id="NF004788">
    <property type="entry name" value="PRK06133.1"/>
    <property type="match status" value="1"/>
</dbReference>
<dbReference type="GO" id="GO:0004180">
    <property type="term" value="F:carboxypeptidase activity"/>
    <property type="evidence" value="ECO:0007669"/>
    <property type="project" value="UniProtKB-KW"/>
</dbReference>
<dbReference type="InterPro" id="IPR002933">
    <property type="entry name" value="Peptidase_M20"/>
</dbReference>
<evidence type="ECO:0000259" key="7">
    <source>
        <dbReference type="Pfam" id="PF07687"/>
    </source>
</evidence>
<keyword evidence="2" id="KW-0479">Metal-binding</keyword>
<evidence type="ECO:0000256" key="4">
    <source>
        <dbReference type="ARBA" id="ARBA00022833"/>
    </source>
</evidence>
<dbReference type="RefSeq" id="WP_242151204.1">
    <property type="nucleotide sequence ID" value="NZ_CP093379.1"/>
</dbReference>
<dbReference type="EMBL" id="CP093379">
    <property type="protein sequence ID" value="UNM96837.1"/>
    <property type="molecule type" value="Genomic_DNA"/>
</dbReference>
<protein>
    <submittedName>
        <fullName evidence="8">Glutamate carboxypeptidase</fullName>
    </submittedName>
</protein>
<keyword evidence="8" id="KW-0121">Carboxypeptidase</keyword>
<evidence type="ECO:0000256" key="1">
    <source>
        <dbReference type="ARBA" id="ARBA00001947"/>
    </source>
</evidence>
<dbReference type="PROSITE" id="PS00758">
    <property type="entry name" value="ARGE_DAPE_CPG2_1"/>
    <property type="match status" value="1"/>
</dbReference>
<dbReference type="SUPFAM" id="SSF55031">
    <property type="entry name" value="Bacterial exopeptidase dimerisation domain"/>
    <property type="match status" value="1"/>
</dbReference>
<reference evidence="8 9" key="1">
    <citation type="submission" date="2022-03" db="EMBL/GenBank/DDBJ databases">
        <title>Ignatzschineria rhizosphaerae HR5S32.</title>
        <authorList>
            <person name="Sun J.Q."/>
            <person name="Feng J.Y."/>
        </authorList>
    </citation>
    <scope>NUCLEOTIDE SEQUENCE [LARGE SCALE GENOMIC DNA]</scope>
    <source>
        <strain evidence="8 9">HR5S32</strain>
    </source>
</reference>
<feature type="domain" description="Peptidase M20 dimerisation" evidence="7">
    <location>
        <begin position="218"/>
        <end position="318"/>
    </location>
</feature>
<dbReference type="PANTHER" id="PTHR43808:SF10">
    <property type="entry name" value="BLL3749 PROTEIN"/>
    <property type="match status" value="1"/>
</dbReference>
<evidence type="ECO:0000256" key="3">
    <source>
        <dbReference type="ARBA" id="ARBA00022801"/>
    </source>
</evidence>
<dbReference type="PANTHER" id="PTHR43808">
    <property type="entry name" value="ACETYLORNITHINE DEACETYLASE"/>
    <property type="match status" value="1"/>
</dbReference>
<dbReference type="Gene3D" id="3.40.630.10">
    <property type="entry name" value="Zn peptidases"/>
    <property type="match status" value="1"/>
</dbReference>
<dbReference type="Pfam" id="PF07687">
    <property type="entry name" value="M20_dimer"/>
    <property type="match status" value="1"/>
</dbReference>
<evidence type="ECO:0000256" key="6">
    <source>
        <dbReference type="SAM" id="SignalP"/>
    </source>
</evidence>
<keyword evidence="8" id="KW-0645">Protease</keyword>
<proteinExistence type="predicted"/>
<organism evidence="8 9">
    <name type="scientific">Ignatzschineria rhizosphaerae</name>
    <dbReference type="NCBI Taxonomy" id="2923279"/>
    <lineage>
        <taxon>Bacteria</taxon>
        <taxon>Pseudomonadati</taxon>
        <taxon>Pseudomonadota</taxon>
        <taxon>Gammaproteobacteria</taxon>
        <taxon>Cardiobacteriales</taxon>
        <taxon>Ignatzschineriaceae</taxon>
        <taxon>Ignatzschineria</taxon>
    </lineage>
</organism>
<keyword evidence="5" id="KW-0170">Cobalt</keyword>
<feature type="signal peptide" evidence="6">
    <location>
        <begin position="1"/>
        <end position="25"/>
    </location>
</feature>
<keyword evidence="6" id="KW-0732">Signal</keyword>
<evidence type="ECO:0000313" key="8">
    <source>
        <dbReference type="EMBL" id="UNM96837.1"/>
    </source>
</evidence>
<dbReference type="InterPro" id="IPR036264">
    <property type="entry name" value="Bact_exopeptidase_dim_dom"/>
</dbReference>
<evidence type="ECO:0000256" key="2">
    <source>
        <dbReference type="ARBA" id="ARBA00022723"/>
    </source>
</evidence>
<dbReference type="InterPro" id="IPR001261">
    <property type="entry name" value="ArgE/DapE_CS"/>
</dbReference>
<gene>
    <name evidence="8" type="ORF">MMG00_02985</name>
</gene>
<dbReference type="InterPro" id="IPR050072">
    <property type="entry name" value="Peptidase_M20A"/>
</dbReference>
<sequence>MKYKSLLRPLLLSFALLSLATSAFAQINETVLKEATAQKEPFLTTLEKLVNIESGSKDIEGLNTIANYLATELTGIGAEVTTINSENIYKMADTPDQLGPIVKAVLKGNGKSKIMLIAHLDTVYLKGDLAAQPFKIEGDRAYGLGIIDDKQGAALILHIVKMLKNLNYQDFGTITVLLNSDEEISSPASRHHITEIAKDQDIVLSYEGSGLYGDLRLSTSGIAAAYLEIEGKASHAGVKPEAGVNALTELSHQILQMQDLSDEKTGLKLNWTIARAGDVRNVIPAFASAQADIRALKVSDFKGIEAELQKRITQKKLEESTVNLNFEMRRPPLEINDASLALAKKAQQIYKDDLNLDIKVIDIAVGGGTDAAFAGLESDAAVIEGMGLSGDGAHSNDDEYILLDSIIPRLYMSTKLIMDVSKE</sequence>
<dbReference type="SUPFAM" id="SSF53187">
    <property type="entry name" value="Zn-dependent exopeptidases"/>
    <property type="match status" value="1"/>
</dbReference>
<evidence type="ECO:0000313" key="9">
    <source>
        <dbReference type="Proteomes" id="UP000829542"/>
    </source>
</evidence>
<feature type="chain" id="PRO_5046171523" evidence="6">
    <location>
        <begin position="26"/>
        <end position="423"/>
    </location>
</feature>
<keyword evidence="3" id="KW-0378">Hydrolase</keyword>
<dbReference type="InterPro" id="IPR011650">
    <property type="entry name" value="Peptidase_M20_dimer"/>
</dbReference>